<name>A0A0W0SSX6_9GAMM</name>
<protein>
    <submittedName>
        <fullName evidence="4">TetR family transporter regulatory protein</fullName>
    </submittedName>
</protein>
<evidence type="ECO:0000313" key="5">
    <source>
        <dbReference type="Proteomes" id="UP000054742"/>
    </source>
</evidence>
<dbReference type="SUPFAM" id="SSF46689">
    <property type="entry name" value="Homeodomain-like"/>
    <property type="match status" value="1"/>
</dbReference>
<evidence type="ECO:0000256" key="2">
    <source>
        <dbReference type="PROSITE-ProRule" id="PRU00335"/>
    </source>
</evidence>
<dbReference type="RefSeq" id="WP_058440562.1">
    <property type="nucleotide sequence ID" value="NZ_CAAAHU010000015.1"/>
</dbReference>
<dbReference type="Pfam" id="PF08511">
    <property type="entry name" value="COQ9"/>
    <property type="match status" value="1"/>
</dbReference>
<dbReference type="AlphaFoldDB" id="A0A0W0SSX6"/>
<dbReference type="InterPro" id="IPR001647">
    <property type="entry name" value="HTH_TetR"/>
</dbReference>
<dbReference type="Gene3D" id="1.10.357.10">
    <property type="entry name" value="Tetracycline Repressor, domain 2"/>
    <property type="match status" value="1"/>
</dbReference>
<feature type="DNA-binding region" description="H-T-H motif" evidence="2">
    <location>
        <begin position="28"/>
        <end position="47"/>
    </location>
</feature>
<dbReference type="InterPro" id="IPR013718">
    <property type="entry name" value="COQ9_C"/>
</dbReference>
<organism evidence="4 5">
    <name type="scientific">Legionella brunensis</name>
    <dbReference type="NCBI Taxonomy" id="29422"/>
    <lineage>
        <taxon>Bacteria</taxon>
        <taxon>Pseudomonadati</taxon>
        <taxon>Pseudomonadota</taxon>
        <taxon>Gammaproteobacteria</taxon>
        <taxon>Legionellales</taxon>
        <taxon>Legionellaceae</taxon>
        <taxon>Legionella</taxon>
    </lineage>
</organism>
<gene>
    <name evidence="4" type="ORF">Lbru_0455</name>
</gene>
<dbReference type="EMBL" id="LNXV01000004">
    <property type="protein sequence ID" value="KTC86514.1"/>
    <property type="molecule type" value="Genomic_DNA"/>
</dbReference>
<dbReference type="PROSITE" id="PS50977">
    <property type="entry name" value="HTH_TETR_2"/>
    <property type="match status" value="1"/>
</dbReference>
<evidence type="ECO:0000259" key="3">
    <source>
        <dbReference type="PROSITE" id="PS50977"/>
    </source>
</evidence>
<accession>A0A0W0SSX6</accession>
<dbReference type="Proteomes" id="UP000054742">
    <property type="component" value="Unassembled WGS sequence"/>
</dbReference>
<evidence type="ECO:0000256" key="1">
    <source>
        <dbReference type="ARBA" id="ARBA00023125"/>
    </source>
</evidence>
<proteinExistence type="predicted"/>
<dbReference type="PATRIC" id="fig|29422.6.peg.475"/>
<keyword evidence="5" id="KW-1185">Reference proteome</keyword>
<evidence type="ECO:0000313" key="4">
    <source>
        <dbReference type="EMBL" id="KTC86514.1"/>
    </source>
</evidence>
<feature type="domain" description="HTH tetR-type" evidence="3">
    <location>
        <begin position="5"/>
        <end position="65"/>
    </location>
</feature>
<dbReference type="GO" id="GO:0003677">
    <property type="term" value="F:DNA binding"/>
    <property type="evidence" value="ECO:0007669"/>
    <property type="project" value="UniProtKB-UniRule"/>
</dbReference>
<comment type="caution">
    <text evidence="4">The sequence shown here is derived from an EMBL/GenBank/DDBJ whole genome shotgun (WGS) entry which is preliminary data.</text>
</comment>
<dbReference type="STRING" id="29422.Lbru_0455"/>
<dbReference type="InterPro" id="IPR009057">
    <property type="entry name" value="Homeodomain-like_sf"/>
</dbReference>
<dbReference type="OrthoDB" id="7375611at2"/>
<keyword evidence="1 2" id="KW-0238">DNA-binding</keyword>
<reference evidence="4 5" key="1">
    <citation type="submission" date="2015-11" db="EMBL/GenBank/DDBJ databases">
        <title>Genomic analysis of 38 Legionella species identifies large and diverse effector repertoires.</title>
        <authorList>
            <person name="Burstein D."/>
            <person name="Amaro F."/>
            <person name="Zusman T."/>
            <person name="Lifshitz Z."/>
            <person name="Cohen O."/>
            <person name="Gilbert J.A."/>
            <person name="Pupko T."/>
            <person name="Shuman H.A."/>
            <person name="Segal G."/>
        </authorList>
    </citation>
    <scope>NUCLEOTIDE SEQUENCE [LARGE SCALE GENOMIC DNA]</scope>
    <source>
        <strain evidence="4 5">ATCC 43878</strain>
    </source>
</reference>
<sequence length="198" mass="23253">MRASPLTAEKIVDAGLYLAEKSSWERLRLFDIANHLKVELTTIHSHFREKNDLVDAFFDRADRVMLALGAQPEILKLDSEARLSILLRSWFKNIQQHRKVAREMIWAQLEPGHFHMHAFALLRISRTVQWWREAAQRSAVYLRRAIEETGLTAIYLSTMLHWLYDDSDEAVNTDMFLENQLRRAHWLTDLFCNQACTS</sequence>